<name>A0A9X2C7C4_9PSED</name>
<sequence length="197" mass="21430">MTAPHSPAPATLAHHLEHIARQVQAADQQLPPMFRPPADNAAIVRAEACLGRTLPASLCTLYGIADGQTEGSATLLDAFSWMPLDEVLDRSEFLNDFFPDGRNEEDPDHAPMDVAPGIKPSWWWPHWLPIMANGAGDYLCLDLDPAPGGHSGQVIAYYHNETYRLLIAPSIEHLIEVIANGLSSGTYALVDGMIVEV</sequence>
<evidence type="ECO:0000259" key="1">
    <source>
        <dbReference type="SMART" id="SM00860"/>
    </source>
</evidence>
<accession>A0A9X2C7C4</accession>
<proteinExistence type="predicted"/>
<dbReference type="SUPFAM" id="SSF160631">
    <property type="entry name" value="SMI1/KNR4-like"/>
    <property type="match status" value="1"/>
</dbReference>
<gene>
    <name evidence="2" type="ORF">M1B34_15425</name>
</gene>
<dbReference type="Proteomes" id="UP001155059">
    <property type="component" value="Unassembled WGS sequence"/>
</dbReference>
<comment type="caution">
    <text evidence="2">The sequence shown here is derived from an EMBL/GenBank/DDBJ whole genome shotgun (WGS) entry which is preliminary data.</text>
</comment>
<dbReference type="AlphaFoldDB" id="A0A9X2C7C4"/>
<dbReference type="Pfam" id="PF09346">
    <property type="entry name" value="SMI1_KNR4"/>
    <property type="match status" value="1"/>
</dbReference>
<dbReference type="PANTHER" id="PTHR47432:SF1">
    <property type="entry name" value="CELL WALL ASSEMBLY REGULATOR SMI1"/>
    <property type="match status" value="1"/>
</dbReference>
<feature type="domain" description="Knr4/Smi1-like" evidence="1">
    <location>
        <begin position="37"/>
        <end position="177"/>
    </location>
</feature>
<dbReference type="SMART" id="SM00860">
    <property type="entry name" value="SMI1_KNR4"/>
    <property type="match status" value="1"/>
</dbReference>
<evidence type="ECO:0000313" key="3">
    <source>
        <dbReference type="Proteomes" id="UP001155059"/>
    </source>
</evidence>
<dbReference type="InterPro" id="IPR037883">
    <property type="entry name" value="Knr4/Smi1-like_sf"/>
</dbReference>
<dbReference type="Gene3D" id="3.40.1580.10">
    <property type="entry name" value="SMI1/KNR4-like"/>
    <property type="match status" value="1"/>
</dbReference>
<protein>
    <submittedName>
        <fullName evidence="2">SMI1/KNR4 family protein</fullName>
    </submittedName>
</protein>
<dbReference type="RefSeq" id="WP_268265555.1">
    <property type="nucleotide sequence ID" value="NZ_JALQCW010000035.1"/>
</dbReference>
<dbReference type="EMBL" id="JALQCW010000035">
    <property type="protein sequence ID" value="MCK9799059.1"/>
    <property type="molecule type" value="Genomic_DNA"/>
</dbReference>
<dbReference type="InterPro" id="IPR018958">
    <property type="entry name" value="Knr4/Smi1-like_dom"/>
</dbReference>
<dbReference type="InterPro" id="IPR051873">
    <property type="entry name" value="KNR4/SMI1_regulator"/>
</dbReference>
<evidence type="ECO:0000313" key="2">
    <source>
        <dbReference type="EMBL" id="MCK9799059.1"/>
    </source>
</evidence>
<reference evidence="2 3" key="2">
    <citation type="journal article" date="2023" name="Plant Pathol.">
        <title>Dismantling and reorganizing Pseudomonas marginalis sensu#lato.</title>
        <authorList>
            <person name="Sawada H."/>
            <person name="Fujikawa T."/>
            <person name="Satou M."/>
        </authorList>
    </citation>
    <scope>NUCLEOTIDE SEQUENCE [LARGE SCALE GENOMIC DNA]</scope>
    <source>
        <strain evidence="2 3">MAFF 302030</strain>
    </source>
</reference>
<dbReference type="PANTHER" id="PTHR47432">
    <property type="entry name" value="CELL WALL ASSEMBLY REGULATOR SMI1"/>
    <property type="match status" value="1"/>
</dbReference>
<organism evidence="2 3">
    <name type="scientific">Pseudomonas morbosilactucae</name>
    <dbReference type="NCBI Taxonomy" id="2938197"/>
    <lineage>
        <taxon>Bacteria</taxon>
        <taxon>Pseudomonadati</taxon>
        <taxon>Pseudomonadota</taxon>
        <taxon>Gammaproteobacteria</taxon>
        <taxon>Pseudomonadales</taxon>
        <taxon>Pseudomonadaceae</taxon>
        <taxon>Pseudomonas</taxon>
    </lineage>
</organism>
<reference evidence="2 3" key="1">
    <citation type="journal article" date="2022" name="Int. J. Syst. Evol. Microbiol.">
        <title>Pseudomonas aegrilactucae sp. nov. and Pseudomonas morbosilactucae sp. nov., pathogens causing bacterial rot of lettuce in Japan.</title>
        <authorList>
            <person name="Sawada H."/>
            <person name="Fujikawa T."/>
            <person name="Satou M."/>
        </authorList>
    </citation>
    <scope>NUCLEOTIDE SEQUENCE [LARGE SCALE GENOMIC DNA]</scope>
    <source>
        <strain evidence="2 3">MAFF 302030</strain>
    </source>
</reference>